<dbReference type="PROSITE" id="PS50994">
    <property type="entry name" value="INTEGRASE"/>
    <property type="match status" value="1"/>
</dbReference>
<dbReference type="Proteomes" id="UP000265520">
    <property type="component" value="Unassembled WGS sequence"/>
</dbReference>
<dbReference type="GO" id="GO:0003676">
    <property type="term" value="F:nucleic acid binding"/>
    <property type="evidence" value="ECO:0007669"/>
    <property type="project" value="InterPro"/>
</dbReference>
<dbReference type="InterPro" id="IPR012337">
    <property type="entry name" value="RNaseH-like_sf"/>
</dbReference>
<dbReference type="PANTHER" id="PTHR37984:SF5">
    <property type="entry name" value="PROTEIN NYNRIN-LIKE"/>
    <property type="match status" value="1"/>
</dbReference>
<dbReference type="InterPro" id="IPR050951">
    <property type="entry name" value="Retrovirus_Pol_polyprotein"/>
</dbReference>
<name>A0A392Q989_9FABA</name>
<evidence type="ECO:0000259" key="1">
    <source>
        <dbReference type="PROSITE" id="PS50994"/>
    </source>
</evidence>
<sequence length="178" mass="20655">TIASLFLNEVYKLHGMPRTIVSDRDRLFISQFWKELFRLQGTTLAFSSAYHPQTDGQTEVTNRILETYLRCFVSETPRLWVNFLALAEYWHNTSYQSAIRMTPFEALYGRAPPSIRSYAASATQVASLDEMLIHRQQVLLLLKSNLAKAQMRMRSLADAHRQDRQFAVGDWVWLKLVP</sequence>
<protein>
    <recommendedName>
        <fullName evidence="1">Integrase catalytic domain-containing protein</fullName>
    </recommendedName>
</protein>
<dbReference type="EMBL" id="LXQA010122154">
    <property type="protein sequence ID" value="MCI20881.1"/>
    <property type="molecule type" value="Genomic_DNA"/>
</dbReference>
<dbReference type="SUPFAM" id="SSF53098">
    <property type="entry name" value="Ribonuclease H-like"/>
    <property type="match status" value="1"/>
</dbReference>
<dbReference type="GO" id="GO:0015074">
    <property type="term" value="P:DNA integration"/>
    <property type="evidence" value="ECO:0007669"/>
    <property type="project" value="InterPro"/>
</dbReference>
<evidence type="ECO:0000313" key="3">
    <source>
        <dbReference type="Proteomes" id="UP000265520"/>
    </source>
</evidence>
<keyword evidence="3" id="KW-1185">Reference proteome</keyword>
<organism evidence="2 3">
    <name type="scientific">Trifolium medium</name>
    <dbReference type="NCBI Taxonomy" id="97028"/>
    <lineage>
        <taxon>Eukaryota</taxon>
        <taxon>Viridiplantae</taxon>
        <taxon>Streptophyta</taxon>
        <taxon>Embryophyta</taxon>
        <taxon>Tracheophyta</taxon>
        <taxon>Spermatophyta</taxon>
        <taxon>Magnoliopsida</taxon>
        <taxon>eudicotyledons</taxon>
        <taxon>Gunneridae</taxon>
        <taxon>Pentapetalae</taxon>
        <taxon>rosids</taxon>
        <taxon>fabids</taxon>
        <taxon>Fabales</taxon>
        <taxon>Fabaceae</taxon>
        <taxon>Papilionoideae</taxon>
        <taxon>50 kb inversion clade</taxon>
        <taxon>NPAAA clade</taxon>
        <taxon>Hologalegina</taxon>
        <taxon>IRL clade</taxon>
        <taxon>Trifolieae</taxon>
        <taxon>Trifolium</taxon>
    </lineage>
</organism>
<dbReference type="AlphaFoldDB" id="A0A392Q989"/>
<feature type="non-terminal residue" evidence="2">
    <location>
        <position position="178"/>
    </location>
</feature>
<proteinExistence type="predicted"/>
<reference evidence="2 3" key="1">
    <citation type="journal article" date="2018" name="Front. Plant Sci.">
        <title>Red Clover (Trifolium pratense) and Zigzag Clover (T. medium) - A Picture of Genomic Similarities and Differences.</title>
        <authorList>
            <person name="Dluhosova J."/>
            <person name="Istvanek J."/>
            <person name="Nedelnik J."/>
            <person name="Repkova J."/>
        </authorList>
    </citation>
    <scope>NUCLEOTIDE SEQUENCE [LARGE SCALE GENOMIC DNA]</scope>
    <source>
        <strain evidence="3">cv. 10/8</strain>
        <tissue evidence="2">Leaf</tissue>
    </source>
</reference>
<evidence type="ECO:0000313" key="2">
    <source>
        <dbReference type="EMBL" id="MCI20881.1"/>
    </source>
</evidence>
<dbReference type="InterPro" id="IPR036397">
    <property type="entry name" value="RNaseH_sf"/>
</dbReference>
<dbReference type="Gene3D" id="3.30.420.10">
    <property type="entry name" value="Ribonuclease H-like superfamily/Ribonuclease H"/>
    <property type="match status" value="1"/>
</dbReference>
<feature type="domain" description="Integrase catalytic" evidence="1">
    <location>
        <begin position="1"/>
        <end position="111"/>
    </location>
</feature>
<comment type="caution">
    <text evidence="2">The sequence shown here is derived from an EMBL/GenBank/DDBJ whole genome shotgun (WGS) entry which is preliminary data.</text>
</comment>
<dbReference type="InterPro" id="IPR001584">
    <property type="entry name" value="Integrase_cat-core"/>
</dbReference>
<dbReference type="PANTHER" id="PTHR37984">
    <property type="entry name" value="PROTEIN CBG26694"/>
    <property type="match status" value="1"/>
</dbReference>
<accession>A0A392Q989</accession>
<feature type="non-terminal residue" evidence="2">
    <location>
        <position position="1"/>
    </location>
</feature>